<feature type="domain" description="S1 motif" evidence="12">
    <location>
        <begin position="211"/>
        <end position="280"/>
    </location>
</feature>
<evidence type="ECO:0000256" key="6">
    <source>
        <dbReference type="ARBA" id="ARBA00022806"/>
    </source>
</evidence>
<dbReference type="GO" id="GO:0000390">
    <property type="term" value="P:spliceosomal complex disassembly"/>
    <property type="evidence" value="ECO:0007669"/>
    <property type="project" value="TreeGrafter"/>
</dbReference>
<organism evidence="15 16">
    <name type="scientific">Protomyces lactucae-debilis</name>
    <dbReference type="NCBI Taxonomy" id="2754530"/>
    <lineage>
        <taxon>Eukaryota</taxon>
        <taxon>Fungi</taxon>
        <taxon>Dikarya</taxon>
        <taxon>Ascomycota</taxon>
        <taxon>Taphrinomycotina</taxon>
        <taxon>Taphrinomycetes</taxon>
        <taxon>Taphrinales</taxon>
        <taxon>Protomycetaceae</taxon>
        <taxon>Protomyces</taxon>
    </lineage>
</organism>
<dbReference type="SMART" id="SM00847">
    <property type="entry name" value="HA2"/>
    <property type="match status" value="1"/>
</dbReference>
<evidence type="ECO:0000256" key="1">
    <source>
        <dbReference type="ARBA" id="ARBA00004123"/>
    </source>
</evidence>
<dbReference type="Gene3D" id="2.40.50.140">
    <property type="entry name" value="Nucleic acid-binding proteins"/>
    <property type="match status" value="1"/>
</dbReference>
<dbReference type="OrthoDB" id="10253254at2759"/>
<accession>A0A1Y2F2P7</accession>
<comment type="catalytic activity">
    <reaction evidence="10">
        <text>ATP + H2O = ADP + phosphate + H(+)</text>
        <dbReference type="Rhea" id="RHEA:13065"/>
        <dbReference type="ChEBI" id="CHEBI:15377"/>
        <dbReference type="ChEBI" id="CHEBI:15378"/>
        <dbReference type="ChEBI" id="CHEBI:30616"/>
        <dbReference type="ChEBI" id="CHEBI:43474"/>
        <dbReference type="ChEBI" id="CHEBI:456216"/>
        <dbReference type="EC" id="3.6.4.13"/>
    </reaction>
</comment>
<dbReference type="Pfam" id="PF04408">
    <property type="entry name" value="WHD_HA2"/>
    <property type="match status" value="1"/>
</dbReference>
<feature type="region of interest" description="Disordered" evidence="11">
    <location>
        <begin position="430"/>
        <end position="462"/>
    </location>
</feature>
<dbReference type="PROSITE" id="PS50126">
    <property type="entry name" value="S1"/>
    <property type="match status" value="1"/>
</dbReference>
<evidence type="ECO:0000256" key="5">
    <source>
        <dbReference type="ARBA" id="ARBA00022801"/>
    </source>
</evidence>
<dbReference type="Pfam" id="PF00575">
    <property type="entry name" value="S1"/>
    <property type="match status" value="1"/>
</dbReference>
<evidence type="ECO:0000256" key="10">
    <source>
        <dbReference type="ARBA" id="ARBA00047984"/>
    </source>
</evidence>
<keyword evidence="8" id="KW-0508">mRNA splicing</keyword>
<dbReference type="RefSeq" id="XP_040723260.1">
    <property type="nucleotide sequence ID" value="XM_040869867.1"/>
</dbReference>
<dbReference type="GeneID" id="63786466"/>
<reference evidence="15 16" key="1">
    <citation type="submission" date="2016-07" db="EMBL/GenBank/DDBJ databases">
        <title>Pervasive Adenine N6-methylation of Active Genes in Fungi.</title>
        <authorList>
            <consortium name="DOE Joint Genome Institute"/>
            <person name="Mondo S.J."/>
            <person name="Dannebaum R.O."/>
            <person name="Kuo R.C."/>
            <person name="Labutti K."/>
            <person name="Haridas S."/>
            <person name="Kuo A."/>
            <person name="Salamov A."/>
            <person name="Ahrendt S.R."/>
            <person name="Lipzen A."/>
            <person name="Sullivan W."/>
            <person name="Andreopoulos W.B."/>
            <person name="Clum A."/>
            <person name="Lindquist E."/>
            <person name="Daum C."/>
            <person name="Ramamoorthy G.K."/>
            <person name="Gryganskyi A."/>
            <person name="Culley D."/>
            <person name="Magnuson J.K."/>
            <person name="James T.Y."/>
            <person name="O'Malley M.A."/>
            <person name="Stajich J.E."/>
            <person name="Spatafora J.W."/>
            <person name="Visel A."/>
            <person name="Grigoriev I.V."/>
        </authorList>
    </citation>
    <scope>NUCLEOTIDE SEQUENCE [LARGE SCALE GENOMIC DNA]</scope>
    <source>
        <strain evidence="15 16">12-1054</strain>
    </source>
</reference>
<dbReference type="InterPro" id="IPR001650">
    <property type="entry name" value="Helicase_C-like"/>
</dbReference>
<dbReference type="CDD" id="cd05684">
    <property type="entry name" value="S1_DHX8_helicase"/>
    <property type="match status" value="1"/>
</dbReference>
<dbReference type="SMART" id="SM00316">
    <property type="entry name" value="S1"/>
    <property type="match status" value="1"/>
</dbReference>
<dbReference type="InterPro" id="IPR048333">
    <property type="entry name" value="HA2_WH"/>
</dbReference>
<keyword evidence="9" id="KW-0539">Nucleus</keyword>
<dbReference type="Gene3D" id="3.40.50.300">
    <property type="entry name" value="P-loop containing nucleotide triphosphate hydrolases"/>
    <property type="match status" value="2"/>
</dbReference>
<evidence type="ECO:0000256" key="3">
    <source>
        <dbReference type="ARBA" id="ARBA00022664"/>
    </source>
</evidence>
<dbReference type="STRING" id="56484.A0A1Y2F2P7"/>
<protein>
    <recommendedName>
        <fullName evidence="2">RNA helicase</fullName>
        <ecNumber evidence="2">3.6.4.13</ecNumber>
    </recommendedName>
</protein>
<dbReference type="InterPro" id="IPR027417">
    <property type="entry name" value="P-loop_NTPase"/>
</dbReference>
<dbReference type="PROSITE" id="PS51194">
    <property type="entry name" value="HELICASE_CTER"/>
    <property type="match status" value="1"/>
</dbReference>
<dbReference type="InterPro" id="IPR011709">
    <property type="entry name" value="DEAD-box_helicase_OB_fold"/>
</dbReference>
<gene>
    <name evidence="15" type="ORF">BCR37DRAFT_382407</name>
</gene>
<evidence type="ECO:0000259" key="13">
    <source>
        <dbReference type="PROSITE" id="PS51192"/>
    </source>
</evidence>
<dbReference type="Proteomes" id="UP000193685">
    <property type="component" value="Unassembled WGS sequence"/>
</dbReference>
<dbReference type="GO" id="GO:0016887">
    <property type="term" value="F:ATP hydrolysis activity"/>
    <property type="evidence" value="ECO:0007669"/>
    <property type="project" value="InterPro"/>
</dbReference>
<dbReference type="EMBL" id="MCFI01000018">
    <property type="protein sequence ID" value="ORY78149.1"/>
    <property type="molecule type" value="Genomic_DNA"/>
</dbReference>
<dbReference type="InterPro" id="IPR003029">
    <property type="entry name" value="S1_domain"/>
</dbReference>
<dbReference type="GO" id="GO:0003724">
    <property type="term" value="F:RNA helicase activity"/>
    <property type="evidence" value="ECO:0007669"/>
    <property type="project" value="UniProtKB-EC"/>
</dbReference>
<dbReference type="Pfam" id="PF21010">
    <property type="entry name" value="HA2_C"/>
    <property type="match status" value="1"/>
</dbReference>
<dbReference type="Pfam" id="PF07717">
    <property type="entry name" value="OB_NTP_bind"/>
    <property type="match status" value="1"/>
</dbReference>
<evidence type="ECO:0000259" key="14">
    <source>
        <dbReference type="PROSITE" id="PS51194"/>
    </source>
</evidence>
<dbReference type="OMA" id="MKEVDQV"/>
<evidence type="ECO:0000256" key="2">
    <source>
        <dbReference type="ARBA" id="ARBA00012552"/>
    </source>
</evidence>
<dbReference type="GO" id="GO:0003723">
    <property type="term" value="F:RNA binding"/>
    <property type="evidence" value="ECO:0007669"/>
    <property type="project" value="TreeGrafter"/>
</dbReference>
<dbReference type="Pfam" id="PF13401">
    <property type="entry name" value="AAA_22"/>
    <property type="match status" value="1"/>
</dbReference>
<comment type="subcellular location">
    <subcellularLocation>
        <location evidence="1">Nucleus</location>
    </subcellularLocation>
</comment>
<dbReference type="InterPro" id="IPR049621">
    <property type="entry name" value="S1_DHX8_helicase"/>
</dbReference>
<feature type="compositionally biased region" description="Basic and acidic residues" evidence="11">
    <location>
        <begin position="430"/>
        <end position="446"/>
    </location>
</feature>
<dbReference type="PANTHER" id="PTHR18934:SF85">
    <property type="entry name" value="ATP-DEPENDENT RNA HELICASE DHX8"/>
    <property type="match status" value="1"/>
</dbReference>
<dbReference type="InterPro" id="IPR049945">
    <property type="entry name" value="AAA_22"/>
</dbReference>
<evidence type="ECO:0000256" key="7">
    <source>
        <dbReference type="ARBA" id="ARBA00022840"/>
    </source>
</evidence>
<dbReference type="SUPFAM" id="SSF50249">
    <property type="entry name" value="Nucleic acid-binding proteins"/>
    <property type="match status" value="1"/>
</dbReference>
<feature type="compositionally biased region" description="Polar residues" evidence="11">
    <location>
        <begin position="86"/>
        <end position="96"/>
    </location>
</feature>
<dbReference type="CDD" id="cd18791">
    <property type="entry name" value="SF2_C_RHA"/>
    <property type="match status" value="1"/>
</dbReference>
<evidence type="ECO:0000259" key="12">
    <source>
        <dbReference type="PROSITE" id="PS50126"/>
    </source>
</evidence>
<dbReference type="InterPro" id="IPR002464">
    <property type="entry name" value="DNA/RNA_helicase_DEAH_CS"/>
</dbReference>
<dbReference type="FunFam" id="3.40.50.300:FF:000191">
    <property type="entry name" value="Pre-mRNA-splicing factor ATP-dependent RNA helicase"/>
    <property type="match status" value="1"/>
</dbReference>
<keyword evidence="7" id="KW-0067">ATP-binding</keyword>
<dbReference type="GO" id="GO:0005684">
    <property type="term" value="C:U2-type spliceosomal complex"/>
    <property type="evidence" value="ECO:0007669"/>
    <property type="project" value="UniProtKB-ARBA"/>
</dbReference>
<dbReference type="AlphaFoldDB" id="A0A1Y2F2P7"/>
<dbReference type="InterPro" id="IPR014001">
    <property type="entry name" value="Helicase_ATP-bd"/>
</dbReference>
<dbReference type="SMART" id="SM00487">
    <property type="entry name" value="DEXDc"/>
    <property type="match status" value="1"/>
</dbReference>
<dbReference type="SMART" id="SM00490">
    <property type="entry name" value="HELICc"/>
    <property type="match status" value="1"/>
</dbReference>
<dbReference type="FunFam" id="1.20.120.1080:FF:000001">
    <property type="entry name" value="Pre-mRNA-splicing factor ATP-dependent RNA helicase"/>
    <property type="match status" value="1"/>
</dbReference>
<keyword evidence="4" id="KW-0547">Nucleotide-binding</keyword>
<sequence>MDSLDELEKLNLVSRVTQEVENHTGIHEKVLAEYIISQHEASSSFKDFQANVGGDFTDALLETIDRLVLTMHPAYRKKTRAKGDALQTSPAGNSKSRVFKGLAIPDGPSNYELEQAETADLDDTLAQLEALGPKAPVGAERKRSRSPSIDRSRQRRRRSRSNSPRIPQRDRGHAEREDWRRERSPETYNSRRFRRTPSPRGRPINTEPELFSIYEGRITGIKDFGVFVAIKGLNRDGLVHVSKIQENGHINHPADVLGRGQLVWVKLIKVDGQRLSLSMKDVDQATGRDMNPQQQIDAEVALDRLHNKSVPIIEDDDGYVKKKHKKRLTSPERWELKQLIASGAVPATELPEDDDYNLDGDMSSDADEEFDVEVREEEPPFLQGQTRQSLELSPIRVVKAPDGSMNRAAMSGGQLAKDRREAKEKALREAAKEEAAMRDPKAKHDPMAQGRTESGPLRSKNDEWRQAVMPRNAPLGRTTTMSIQQQRESLPVFQLRAPFLKAMDENQMLIVVGETGSGKTTQLTQYLAEEGFTRHGMIGCTQPRRVAATSVAKRVAEEVGCRLGQEVGYSVRFDDCSSPATRIKYLTDGMLQRECLLDPDLKKYSVIILDEAHERTIATDVLFGLLKKSVKRRSDLKIIVTSATLDADKFSKYFHDCPVFTIPGRTYPVEILHTKEPETDYLEAALMSVMQIHLSEPPGDILLFLTGQEEIDSSCEQLYERVKSLGNSVPELLILPIYSSLPSETQARVFEPAPEGSRKVVIATNIAETSITIDGIYYVIDPGFVKQNAYDPKLGMDSLIVTPISQAQARQRAGRAGRTGPGKCYRLYTEAAYNNEMLPNSVPEIQRQNLSMTILMLKAMGINDLIRFDFMDPPPTQTLLTALEQLYTLGALDNEGLLTRIGRKMADFPMEPYLAKVLLASVDMGCSEEILSIIAMLSTGGSVYYRPKDKQQQADDKKKKFNQTEGDHLTLLTIFNAWQQNDCSKHWCTENFISARGLMRARDIRLQLEGIMQRYRHPIVSCGRNTDKVRRALVSGFFTHAAKRDPQEGYKTVVEGTPVYIHPSSALFGKSSEWVIYHELIATTREYMHCVTSIEPKWLPELAGAFFKVADANTVSKAKQRDKIVPLANRFEEKDAWRISKQRNEQRGIGNSNQF</sequence>
<feature type="domain" description="Helicase ATP-binding" evidence="13">
    <location>
        <begin position="500"/>
        <end position="663"/>
    </location>
</feature>
<dbReference type="GO" id="GO:0005524">
    <property type="term" value="F:ATP binding"/>
    <property type="evidence" value="ECO:0007669"/>
    <property type="project" value="UniProtKB-KW"/>
</dbReference>
<evidence type="ECO:0000313" key="15">
    <source>
        <dbReference type="EMBL" id="ORY78149.1"/>
    </source>
</evidence>
<feature type="region of interest" description="Disordered" evidence="11">
    <location>
        <begin position="79"/>
        <end position="103"/>
    </location>
</feature>
<dbReference type="SUPFAM" id="SSF52540">
    <property type="entry name" value="P-loop containing nucleoside triphosphate hydrolases"/>
    <property type="match status" value="1"/>
</dbReference>
<dbReference type="Pfam" id="PF00271">
    <property type="entry name" value="Helicase_C"/>
    <property type="match status" value="1"/>
</dbReference>
<evidence type="ECO:0000256" key="9">
    <source>
        <dbReference type="ARBA" id="ARBA00023242"/>
    </source>
</evidence>
<keyword evidence="3" id="KW-0507">mRNA processing</keyword>
<feature type="region of interest" description="Disordered" evidence="11">
    <location>
        <begin position="404"/>
        <end position="423"/>
    </location>
</feature>
<dbReference type="PROSITE" id="PS51192">
    <property type="entry name" value="HELICASE_ATP_BIND_1"/>
    <property type="match status" value="1"/>
</dbReference>
<feature type="domain" description="Helicase C-terminal" evidence="14">
    <location>
        <begin position="681"/>
        <end position="861"/>
    </location>
</feature>
<evidence type="ECO:0000256" key="4">
    <source>
        <dbReference type="ARBA" id="ARBA00022741"/>
    </source>
</evidence>
<name>A0A1Y2F2P7_PROLT</name>
<dbReference type="Gene3D" id="1.20.120.1080">
    <property type="match status" value="1"/>
</dbReference>
<dbReference type="PROSITE" id="PS00690">
    <property type="entry name" value="DEAH_ATP_HELICASE"/>
    <property type="match status" value="1"/>
</dbReference>
<feature type="compositionally biased region" description="Basic and acidic residues" evidence="11">
    <location>
        <begin position="167"/>
        <end position="185"/>
    </location>
</feature>
<dbReference type="FunFam" id="3.40.50.300:FF:000101">
    <property type="entry name" value="Pre-mRNA-splicing factor ATP-dependent RNA helicase"/>
    <property type="match status" value="1"/>
</dbReference>
<dbReference type="InterPro" id="IPR012340">
    <property type="entry name" value="NA-bd_OB-fold"/>
</dbReference>
<feature type="region of interest" description="Disordered" evidence="11">
    <location>
        <begin position="131"/>
        <end position="206"/>
    </location>
</feature>
<proteinExistence type="predicted"/>
<dbReference type="GO" id="GO:0071013">
    <property type="term" value="C:catalytic step 2 spliceosome"/>
    <property type="evidence" value="ECO:0007669"/>
    <property type="project" value="TreeGrafter"/>
</dbReference>
<dbReference type="FunFam" id="2.40.50.140:FF:000061">
    <property type="entry name" value="ATP-dependent RNA helicase DHX8"/>
    <property type="match status" value="1"/>
</dbReference>
<evidence type="ECO:0000256" key="11">
    <source>
        <dbReference type="SAM" id="MobiDB-lite"/>
    </source>
</evidence>
<evidence type="ECO:0000313" key="16">
    <source>
        <dbReference type="Proteomes" id="UP000193685"/>
    </source>
</evidence>
<comment type="caution">
    <text evidence="15">The sequence shown here is derived from an EMBL/GenBank/DDBJ whole genome shotgun (WGS) entry which is preliminary data.</text>
</comment>
<dbReference type="EC" id="3.6.4.13" evidence="2"/>
<dbReference type="PANTHER" id="PTHR18934">
    <property type="entry name" value="ATP-DEPENDENT RNA HELICASE"/>
    <property type="match status" value="1"/>
</dbReference>
<keyword evidence="16" id="KW-1185">Reference proteome</keyword>
<evidence type="ECO:0000256" key="8">
    <source>
        <dbReference type="ARBA" id="ARBA00023187"/>
    </source>
</evidence>
<keyword evidence="6" id="KW-0347">Helicase</keyword>
<keyword evidence="5 15" id="KW-0378">Hydrolase</keyword>
<dbReference type="InterPro" id="IPR007502">
    <property type="entry name" value="Helicase-assoc_dom"/>
</dbReference>